<dbReference type="InterPro" id="IPR018946">
    <property type="entry name" value="PhoD-like_MPP"/>
</dbReference>
<reference evidence="2 3" key="1">
    <citation type="submission" date="2016-10" db="EMBL/GenBank/DDBJ databases">
        <title>Comparative genome analysis of multiple Pseudomonas spp. focuses on biocontrol and plant growth promoting traits.</title>
        <authorList>
            <person name="Tao X.-Y."/>
            <person name="Taylor C.G."/>
        </authorList>
    </citation>
    <scope>NUCLEOTIDE SEQUENCE [LARGE SCALE GENOMIC DNA]</scope>
    <source>
        <strain evidence="2 3">48C10</strain>
    </source>
</reference>
<dbReference type="InterPro" id="IPR038607">
    <property type="entry name" value="PhoD-like_sf"/>
</dbReference>
<proteinExistence type="predicted"/>
<dbReference type="EMBL" id="MOBN01000035">
    <property type="protein sequence ID" value="RON25485.1"/>
    <property type="molecule type" value="Genomic_DNA"/>
</dbReference>
<organism evidence="2 3">
    <name type="scientific">Pseudomonas lini</name>
    <dbReference type="NCBI Taxonomy" id="163011"/>
    <lineage>
        <taxon>Bacteria</taxon>
        <taxon>Pseudomonadati</taxon>
        <taxon>Pseudomonadota</taxon>
        <taxon>Gammaproteobacteria</taxon>
        <taxon>Pseudomonadales</taxon>
        <taxon>Pseudomonadaceae</taxon>
        <taxon>Pseudomonas</taxon>
    </lineage>
</organism>
<accession>A0A423IJ54</accession>
<evidence type="ECO:0000313" key="3">
    <source>
        <dbReference type="Proteomes" id="UP000284168"/>
    </source>
</evidence>
<dbReference type="CDD" id="cd07389">
    <property type="entry name" value="MPP_PhoD"/>
    <property type="match status" value="1"/>
</dbReference>
<protein>
    <submittedName>
        <fullName evidence="2">Phosphodiesterase</fullName>
    </submittedName>
</protein>
<evidence type="ECO:0000313" key="2">
    <source>
        <dbReference type="EMBL" id="RON25485.1"/>
    </source>
</evidence>
<comment type="caution">
    <text evidence="2">The sequence shown here is derived from an EMBL/GenBank/DDBJ whole genome shotgun (WGS) entry which is preliminary data.</text>
</comment>
<dbReference type="PANTHER" id="PTHR43606">
    <property type="entry name" value="PHOSPHATASE, PUTATIVE (AFU_ORTHOLOGUE AFUA_6G08710)-RELATED"/>
    <property type="match status" value="1"/>
</dbReference>
<evidence type="ECO:0000259" key="1">
    <source>
        <dbReference type="Pfam" id="PF09423"/>
    </source>
</evidence>
<name>A0A423IJ54_9PSED</name>
<dbReference type="InterPro" id="IPR029052">
    <property type="entry name" value="Metallo-depent_PP-like"/>
</dbReference>
<gene>
    <name evidence="2" type="ORF">BK663_18620</name>
</gene>
<dbReference type="PANTHER" id="PTHR43606:SF2">
    <property type="entry name" value="ALKALINE PHOSPHATASE FAMILY PROTEIN (AFU_ORTHOLOGUE AFUA_5G03860)"/>
    <property type="match status" value="1"/>
</dbReference>
<dbReference type="InterPro" id="IPR052900">
    <property type="entry name" value="Phospholipid_Metab_Enz"/>
</dbReference>
<dbReference type="AlphaFoldDB" id="A0A423IJ54"/>
<feature type="domain" description="PhoD-like phosphatase metallophosphatase" evidence="1">
    <location>
        <begin position="151"/>
        <end position="397"/>
    </location>
</feature>
<dbReference type="Gene3D" id="3.60.21.70">
    <property type="entry name" value="PhoD-like phosphatase"/>
    <property type="match status" value="1"/>
</dbReference>
<sequence length="468" mass="52928">MENTVQLQNTTVGPILGHITTTTARIFLRGGDQLKKDNSVRIAAVRYRDSRNTLWKVHTKTIQRENDNTVVIQLSGLSSNKNYTFQIGWCNASNEFLADPDATESFIWPQKKFKFRTQSDTSNLKRSYLIGSCRYLNITAGIPISAGQSSSIFRAMARQKIKTDALVMVGDQIYADDMNALGQDTSLNDFLLKYRAAFSEKNIRKLMAKTPTYMILDDHEIEDNWPANKSDEDTDLFNNAIRAYEIYQSSHGPAHSLLPDGSLSNRPTHYWYQFSHGSVEWFVLDTRTQRNLSSEDRRILDIEQEKALLDWLACSTAKVKFVVTSVMFYPDLKEDGEDSWKSFAEQRNRILESIRLNKVKNVFFIAGDVHASMTSKLTHSEDKDFVVHTIVCSPLNCIPLFGPPTADAFMLDQVLSTVNGATYAHTLTCAKVISTDNFSRVTVEGDIVSVSFHNKRGTLLETVNIALR</sequence>
<dbReference type="SUPFAM" id="SSF56300">
    <property type="entry name" value="Metallo-dependent phosphatases"/>
    <property type="match status" value="1"/>
</dbReference>
<dbReference type="Proteomes" id="UP000284168">
    <property type="component" value="Unassembled WGS sequence"/>
</dbReference>
<dbReference type="Pfam" id="PF09423">
    <property type="entry name" value="PhoD"/>
    <property type="match status" value="1"/>
</dbReference>